<evidence type="ECO:0000313" key="2">
    <source>
        <dbReference type="EMBL" id="RIA90550.1"/>
    </source>
</evidence>
<keyword evidence="1" id="KW-1133">Transmembrane helix</keyword>
<protein>
    <submittedName>
        <fullName evidence="2">Uncharacterized protein</fullName>
    </submittedName>
</protein>
<feature type="transmembrane region" description="Helical" evidence="1">
    <location>
        <begin position="103"/>
        <end position="128"/>
    </location>
</feature>
<keyword evidence="1" id="KW-0472">Membrane</keyword>
<dbReference type="AlphaFoldDB" id="A0A397SWI0"/>
<dbReference type="EMBL" id="QKYT01000177">
    <property type="protein sequence ID" value="RIA90550.1"/>
    <property type="molecule type" value="Genomic_DNA"/>
</dbReference>
<reference evidence="2 3" key="1">
    <citation type="submission" date="2018-06" db="EMBL/GenBank/DDBJ databases">
        <title>Comparative genomics reveals the genomic features of Rhizophagus irregularis, R. cerebriforme, R. diaphanum and Gigaspora rosea, and their symbiotic lifestyle signature.</title>
        <authorList>
            <person name="Morin E."/>
            <person name="San Clemente H."/>
            <person name="Chen E.C.H."/>
            <person name="De La Providencia I."/>
            <person name="Hainaut M."/>
            <person name="Kuo A."/>
            <person name="Kohler A."/>
            <person name="Murat C."/>
            <person name="Tang N."/>
            <person name="Roy S."/>
            <person name="Loubradou J."/>
            <person name="Henrissat B."/>
            <person name="Grigoriev I.V."/>
            <person name="Corradi N."/>
            <person name="Roux C."/>
            <person name="Martin F.M."/>
        </authorList>
    </citation>
    <scope>NUCLEOTIDE SEQUENCE [LARGE SCALE GENOMIC DNA]</scope>
    <source>
        <strain evidence="2 3">DAOM 227022</strain>
    </source>
</reference>
<accession>A0A397SWI0</accession>
<dbReference type="Proteomes" id="UP000265703">
    <property type="component" value="Unassembled WGS sequence"/>
</dbReference>
<evidence type="ECO:0000256" key="1">
    <source>
        <dbReference type="SAM" id="Phobius"/>
    </source>
</evidence>
<dbReference type="OrthoDB" id="2340542at2759"/>
<comment type="caution">
    <text evidence="2">The sequence shown here is derived from an EMBL/GenBank/DDBJ whole genome shotgun (WGS) entry which is preliminary data.</text>
</comment>
<feature type="transmembrane region" description="Helical" evidence="1">
    <location>
        <begin position="20"/>
        <end position="42"/>
    </location>
</feature>
<gene>
    <name evidence="2" type="ORF">C1645_823171</name>
</gene>
<keyword evidence="1" id="KW-0812">Transmembrane</keyword>
<evidence type="ECO:0000313" key="3">
    <source>
        <dbReference type="Proteomes" id="UP000265703"/>
    </source>
</evidence>
<name>A0A397SWI0_9GLOM</name>
<organism evidence="2 3">
    <name type="scientific">Glomus cerebriforme</name>
    <dbReference type="NCBI Taxonomy" id="658196"/>
    <lineage>
        <taxon>Eukaryota</taxon>
        <taxon>Fungi</taxon>
        <taxon>Fungi incertae sedis</taxon>
        <taxon>Mucoromycota</taxon>
        <taxon>Glomeromycotina</taxon>
        <taxon>Glomeromycetes</taxon>
        <taxon>Glomerales</taxon>
        <taxon>Glomeraceae</taxon>
        <taxon>Glomus</taxon>
    </lineage>
</organism>
<proteinExistence type="predicted"/>
<sequence>MDRINNAKVDRCCFCVPLRIGAFIVAAWIFIWNLYLGIILLLTDLGSIYTKIVAILYLLVALIAFYGAHVMSLLSVISLSIFAANDKKNCERANPENTDICQYKFSFIGWLINFVIGVIIDVYLYIVIRSYKRELEGRSTRVPPTV</sequence>
<keyword evidence="3" id="KW-1185">Reference proteome</keyword>
<feature type="transmembrane region" description="Helical" evidence="1">
    <location>
        <begin position="54"/>
        <end position="83"/>
    </location>
</feature>